<sequence>MKGVENKRKGRKQSVDGCIFVLMLIYFHKTKFSHPFAPDAPLTPWVAHWTKQMMLERIFLEKQRNHWDFCTERKKRKKKQKQRRRNKKNGNKEKKTTTERVSCLRTEQTKDNAAERRKRALKMIREKRSKKRNDGAQSANIAPDQFDSPKT</sequence>
<evidence type="ECO:0000313" key="2">
    <source>
        <dbReference type="EMBL" id="RYR69665.1"/>
    </source>
</evidence>
<keyword evidence="3" id="KW-1185">Reference proteome</keyword>
<dbReference type="EMBL" id="SDMP01000003">
    <property type="protein sequence ID" value="RYR69665.1"/>
    <property type="molecule type" value="Genomic_DNA"/>
</dbReference>
<evidence type="ECO:0000313" key="3">
    <source>
        <dbReference type="Proteomes" id="UP000289738"/>
    </source>
</evidence>
<feature type="compositionally biased region" description="Basic residues" evidence="1">
    <location>
        <begin position="73"/>
        <end position="89"/>
    </location>
</feature>
<accession>A0A445E2S6</accession>
<organism evidence="2 3">
    <name type="scientific">Arachis hypogaea</name>
    <name type="common">Peanut</name>
    <dbReference type="NCBI Taxonomy" id="3818"/>
    <lineage>
        <taxon>Eukaryota</taxon>
        <taxon>Viridiplantae</taxon>
        <taxon>Streptophyta</taxon>
        <taxon>Embryophyta</taxon>
        <taxon>Tracheophyta</taxon>
        <taxon>Spermatophyta</taxon>
        <taxon>Magnoliopsida</taxon>
        <taxon>eudicotyledons</taxon>
        <taxon>Gunneridae</taxon>
        <taxon>Pentapetalae</taxon>
        <taxon>rosids</taxon>
        <taxon>fabids</taxon>
        <taxon>Fabales</taxon>
        <taxon>Fabaceae</taxon>
        <taxon>Papilionoideae</taxon>
        <taxon>50 kb inversion clade</taxon>
        <taxon>dalbergioids sensu lato</taxon>
        <taxon>Dalbergieae</taxon>
        <taxon>Pterocarpus clade</taxon>
        <taxon>Arachis</taxon>
    </lineage>
</organism>
<dbReference type="AlphaFoldDB" id="A0A445E2S6"/>
<dbReference type="Proteomes" id="UP000289738">
    <property type="component" value="Chromosome A03"/>
</dbReference>
<reference evidence="2 3" key="1">
    <citation type="submission" date="2019-01" db="EMBL/GenBank/DDBJ databases">
        <title>Sequencing of cultivated peanut Arachis hypogaea provides insights into genome evolution and oil improvement.</title>
        <authorList>
            <person name="Chen X."/>
        </authorList>
    </citation>
    <scope>NUCLEOTIDE SEQUENCE [LARGE SCALE GENOMIC DNA]</scope>
    <source>
        <strain evidence="3">cv. Fuhuasheng</strain>
        <tissue evidence="2">Leaves</tissue>
    </source>
</reference>
<proteinExistence type="predicted"/>
<name>A0A445E2S6_ARAHY</name>
<gene>
    <name evidence="2" type="ORF">Ahy_A03g016220</name>
</gene>
<feature type="region of interest" description="Disordered" evidence="1">
    <location>
        <begin position="69"/>
        <end position="151"/>
    </location>
</feature>
<protein>
    <submittedName>
        <fullName evidence="2">Uncharacterized protein</fullName>
    </submittedName>
</protein>
<feature type="compositionally biased region" description="Basic residues" evidence="1">
    <location>
        <begin position="116"/>
        <end position="131"/>
    </location>
</feature>
<comment type="caution">
    <text evidence="2">The sequence shown here is derived from an EMBL/GenBank/DDBJ whole genome shotgun (WGS) entry which is preliminary data.</text>
</comment>
<evidence type="ECO:0000256" key="1">
    <source>
        <dbReference type="SAM" id="MobiDB-lite"/>
    </source>
</evidence>